<gene>
    <name evidence="2" type="ORF">IEO21_02758</name>
</gene>
<evidence type="ECO:0000313" key="3">
    <source>
        <dbReference type="Proteomes" id="UP000639403"/>
    </source>
</evidence>
<sequence>MPVGTKIDCNTTVFHELAFYRSQYYTMVAALRVHAVSGRNWRLVLPVWLLGMVPVATNIWNLTQETFGIFSQIGCEGITSYSDATYNIDILVVAATWYYISDTSSVKTQLVRDVWNAMPNLTTVMFRDGTLYFLMSCILISRFLICIREAAERSTQQFSSQSLSFIDSQGDSSPQPRLSSMEFAADIANPSAGDNSHADAFSDLDDDLDPRGQDASEGDDGIELEEYAVSVRSVDVHMP</sequence>
<reference evidence="2" key="1">
    <citation type="submission" date="2020-11" db="EMBL/GenBank/DDBJ databases">
        <authorList>
            <person name="Koelle M."/>
            <person name="Horta M.A.C."/>
            <person name="Nowrousian M."/>
            <person name="Ohm R.A."/>
            <person name="Benz P."/>
            <person name="Pilgard A."/>
        </authorList>
    </citation>
    <scope>NUCLEOTIDE SEQUENCE</scope>
    <source>
        <strain evidence="2">FPRL280</strain>
    </source>
</reference>
<reference evidence="2" key="2">
    <citation type="journal article" name="Front. Microbiol.">
        <title>Degradative Capacity of Two Strains of Rhodonia placenta: From Phenotype to Genotype.</title>
        <authorList>
            <person name="Kolle M."/>
            <person name="Horta M.A.C."/>
            <person name="Nowrousian M."/>
            <person name="Ohm R.A."/>
            <person name="Benz J.P."/>
            <person name="Pilgard A."/>
        </authorList>
    </citation>
    <scope>NUCLEOTIDE SEQUENCE</scope>
    <source>
        <strain evidence="2">FPRL280</strain>
    </source>
</reference>
<name>A0A8H7P7F6_9APHY</name>
<accession>A0A8H7P7F6</accession>
<comment type="caution">
    <text evidence="2">The sequence shown here is derived from an EMBL/GenBank/DDBJ whole genome shotgun (WGS) entry which is preliminary data.</text>
</comment>
<organism evidence="2 3">
    <name type="scientific">Rhodonia placenta</name>
    <dbReference type="NCBI Taxonomy" id="104341"/>
    <lineage>
        <taxon>Eukaryota</taxon>
        <taxon>Fungi</taxon>
        <taxon>Dikarya</taxon>
        <taxon>Basidiomycota</taxon>
        <taxon>Agaricomycotina</taxon>
        <taxon>Agaricomycetes</taxon>
        <taxon>Polyporales</taxon>
        <taxon>Adustoporiaceae</taxon>
        <taxon>Rhodonia</taxon>
    </lineage>
</organism>
<dbReference type="AlphaFoldDB" id="A0A8H7P7F6"/>
<feature type="region of interest" description="Disordered" evidence="1">
    <location>
        <begin position="188"/>
        <end position="224"/>
    </location>
</feature>
<dbReference type="EMBL" id="JADOXO010000029">
    <property type="protein sequence ID" value="KAF9818520.1"/>
    <property type="molecule type" value="Genomic_DNA"/>
</dbReference>
<protein>
    <submittedName>
        <fullName evidence="2">Uncharacterized protein</fullName>
    </submittedName>
</protein>
<evidence type="ECO:0000256" key="1">
    <source>
        <dbReference type="SAM" id="MobiDB-lite"/>
    </source>
</evidence>
<evidence type="ECO:0000313" key="2">
    <source>
        <dbReference type="EMBL" id="KAF9818520.1"/>
    </source>
</evidence>
<dbReference type="Proteomes" id="UP000639403">
    <property type="component" value="Unassembled WGS sequence"/>
</dbReference>
<proteinExistence type="predicted"/>